<keyword evidence="5 8" id="KW-1133">Transmembrane helix</keyword>
<keyword evidence="4 8" id="KW-0812">Transmembrane</keyword>
<dbReference type="STRING" id="45056.Lade_0716"/>
<feature type="transmembrane region" description="Helical" evidence="8">
    <location>
        <begin position="6"/>
        <end position="28"/>
    </location>
</feature>
<dbReference type="PANTHER" id="PTHR22926:SF3">
    <property type="entry name" value="UNDECAPRENYL-PHOSPHATE ALPHA-N-ACETYLGLUCOSAMINYL 1-PHOSPHATE TRANSFERASE"/>
    <property type="match status" value="1"/>
</dbReference>
<evidence type="ECO:0000256" key="1">
    <source>
        <dbReference type="ARBA" id="ARBA00004651"/>
    </source>
</evidence>
<feature type="binding site" evidence="7">
    <location>
        <position position="216"/>
    </location>
    <ligand>
        <name>Mg(2+)</name>
        <dbReference type="ChEBI" id="CHEBI:18420"/>
    </ligand>
</feature>
<proteinExistence type="predicted"/>
<dbReference type="AlphaFoldDB" id="A0A0W0R4U5"/>
<accession>A0A0W0R4U5</accession>
<evidence type="ECO:0000256" key="7">
    <source>
        <dbReference type="PIRSR" id="PIRSR600715-1"/>
    </source>
</evidence>
<dbReference type="GO" id="GO:0009103">
    <property type="term" value="P:lipopolysaccharide biosynthetic process"/>
    <property type="evidence" value="ECO:0007669"/>
    <property type="project" value="TreeGrafter"/>
</dbReference>
<feature type="transmembrane region" description="Helical" evidence="8">
    <location>
        <begin position="217"/>
        <end position="235"/>
    </location>
</feature>
<dbReference type="GO" id="GO:0016757">
    <property type="term" value="F:glycosyltransferase activity"/>
    <property type="evidence" value="ECO:0007669"/>
    <property type="project" value="UniProtKB-KW"/>
</dbReference>
<feature type="transmembrane region" description="Helical" evidence="8">
    <location>
        <begin position="189"/>
        <end position="205"/>
    </location>
</feature>
<reference evidence="10 12" key="2">
    <citation type="submission" date="2018-12" db="EMBL/GenBank/DDBJ databases">
        <authorList>
            <consortium name="Pathogen Informatics"/>
        </authorList>
    </citation>
    <scope>NUCLEOTIDE SEQUENCE [LARGE SCALE GENOMIC DNA]</scope>
    <source>
        <strain evidence="10 12">NCTC12735</strain>
        <plasmid evidence="12">20</plasmid>
    </source>
</reference>
<evidence type="ECO:0000256" key="6">
    <source>
        <dbReference type="ARBA" id="ARBA00023136"/>
    </source>
</evidence>
<comment type="cofactor">
    <cofactor evidence="7">
        <name>Mg(2+)</name>
        <dbReference type="ChEBI" id="CHEBI:18420"/>
    </cofactor>
</comment>
<evidence type="ECO:0000256" key="4">
    <source>
        <dbReference type="ARBA" id="ARBA00022692"/>
    </source>
</evidence>
<feature type="transmembrane region" description="Helical" evidence="8">
    <location>
        <begin position="108"/>
        <end position="127"/>
    </location>
</feature>
<keyword evidence="11" id="KW-1185">Reference proteome</keyword>
<dbReference type="Pfam" id="PF00953">
    <property type="entry name" value="Glycos_transf_4"/>
    <property type="match status" value="1"/>
</dbReference>
<dbReference type="GO" id="GO:0046872">
    <property type="term" value="F:metal ion binding"/>
    <property type="evidence" value="ECO:0007669"/>
    <property type="project" value="UniProtKB-KW"/>
</dbReference>
<dbReference type="KEGG" id="ladl:NCTC12735_01359"/>
<comment type="subcellular location">
    <subcellularLocation>
        <location evidence="1">Cell membrane</location>
        <topology evidence="1">Multi-pass membrane protein</topology>
    </subcellularLocation>
</comment>
<evidence type="ECO:0000256" key="2">
    <source>
        <dbReference type="ARBA" id="ARBA00022475"/>
    </source>
</evidence>
<dbReference type="Proteomes" id="UP000281170">
    <property type="component" value="Plasmid 20"/>
</dbReference>
<dbReference type="Proteomes" id="UP000054859">
    <property type="component" value="Unassembled WGS sequence"/>
</dbReference>
<feature type="transmembrane region" description="Helical" evidence="8">
    <location>
        <begin position="317"/>
        <end position="335"/>
    </location>
</feature>
<dbReference type="GO" id="GO:0036380">
    <property type="term" value="F:UDP-N-acetylglucosamine-undecaprenyl-phosphate N-acetylglucosaminephosphotransferase activity"/>
    <property type="evidence" value="ECO:0007669"/>
    <property type="project" value="UniProtKB-EC"/>
</dbReference>
<dbReference type="GO" id="GO:0044038">
    <property type="term" value="P:cell wall macromolecule biosynthetic process"/>
    <property type="evidence" value="ECO:0007669"/>
    <property type="project" value="TreeGrafter"/>
</dbReference>
<keyword evidence="10" id="KW-0614">Plasmid</keyword>
<reference evidence="9 11" key="1">
    <citation type="submission" date="2015-11" db="EMBL/GenBank/DDBJ databases">
        <title>Identification of large and diverse effector repertoires of 38 Legionella species.</title>
        <authorList>
            <person name="Burstein D."/>
            <person name="Amaro F."/>
            <person name="Zusman T."/>
            <person name="Lifshitz Z."/>
            <person name="Cohen O."/>
            <person name="Gilbert J.A."/>
            <person name="Pupko T."/>
            <person name="Shuman H.A."/>
            <person name="Segal G."/>
        </authorList>
    </citation>
    <scope>NUCLEOTIDE SEQUENCE [LARGE SCALE GENOMIC DNA]</scope>
    <source>
        <strain evidence="9 11">1762-AUS-E</strain>
    </source>
</reference>
<keyword evidence="7" id="KW-0479">Metal-binding</keyword>
<name>A0A0W0R4U5_9GAMM</name>
<dbReference type="EMBL" id="LR134429">
    <property type="protein sequence ID" value="VEH85724.1"/>
    <property type="molecule type" value="Genomic_DNA"/>
</dbReference>
<evidence type="ECO:0000313" key="9">
    <source>
        <dbReference type="EMBL" id="KTC66058.1"/>
    </source>
</evidence>
<dbReference type="InterPro" id="IPR000715">
    <property type="entry name" value="Glycosyl_transferase_4"/>
</dbReference>
<feature type="transmembrane region" description="Helical" evidence="8">
    <location>
        <begin position="291"/>
        <end position="311"/>
    </location>
</feature>
<organism evidence="9 11">
    <name type="scientific">Legionella adelaidensis</name>
    <dbReference type="NCBI Taxonomy" id="45056"/>
    <lineage>
        <taxon>Bacteria</taxon>
        <taxon>Pseudomonadati</taxon>
        <taxon>Pseudomonadota</taxon>
        <taxon>Gammaproteobacteria</taxon>
        <taxon>Legionellales</taxon>
        <taxon>Legionellaceae</taxon>
        <taxon>Legionella</taxon>
    </lineage>
</organism>
<dbReference type="PANTHER" id="PTHR22926">
    <property type="entry name" value="PHOSPHO-N-ACETYLMURAMOYL-PENTAPEPTIDE-TRANSFERASE"/>
    <property type="match status" value="1"/>
</dbReference>
<protein>
    <submittedName>
        <fullName evidence="9">Alpha-N-acetylglucosaminyltransferase</fullName>
        <ecNumber evidence="10">2.7.8.33</ecNumber>
    </submittedName>
</protein>
<keyword evidence="2" id="KW-1003">Cell membrane</keyword>
<feature type="transmembrane region" description="Helical" evidence="8">
    <location>
        <begin position="165"/>
        <end position="183"/>
    </location>
</feature>
<geneLocation type="plasmid" evidence="10 12">
    <name>20</name>
</geneLocation>
<keyword evidence="9" id="KW-0328">Glycosyltransferase</keyword>
<evidence type="ECO:0000256" key="8">
    <source>
        <dbReference type="SAM" id="Phobius"/>
    </source>
</evidence>
<dbReference type="EC" id="2.7.8.33" evidence="10"/>
<dbReference type="PATRIC" id="fig|45056.6.peg.739"/>
<evidence type="ECO:0000313" key="11">
    <source>
        <dbReference type="Proteomes" id="UP000054859"/>
    </source>
</evidence>
<keyword evidence="3 9" id="KW-0808">Transferase</keyword>
<evidence type="ECO:0000256" key="5">
    <source>
        <dbReference type="ARBA" id="ARBA00022989"/>
    </source>
</evidence>
<feature type="binding site" evidence="7">
    <location>
        <position position="157"/>
    </location>
    <ligand>
        <name>Mg(2+)</name>
        <dbReference type="ChEBI" id="CHEBI:18420"/>
    </ligand>
</feature>
<evidence type="ECO:0000313" key="10">
    <source>
        <dbReference type="EMBL" id="VEH85724.1"/>
    </source>
</evidence>
<gene>
    <name evidence="9" type="primary">wecA</name>
    <name evidence="9" type="ORF">Lade_0716</name>
    <name evidence="10" type="ORF">NCTC12735_01359</name>
</gene>
<dbReference type="CDD" id="cd06854">
    <property type="entry name" value="GT_WbpL_WbcO_like"/>
    <property type="match status" value="1"/>
</dbReference>
<dbReference type="GO" id="GO:0071555">
    <property type="term" value="P:cell wall organization"/>
    <property type="evidence" value="ECO:0007669"/>
    <property type="project" value="TreeGrafter"/>
</dbReference>
<keyword evidence="6 8" id="KW-0472">Membrane</keyword>
<sequence length="341" mass="38068">MRTFLLNIFMPYILSLLFLFSFLITAYIRHMALQKNMLDIPNARSSHVIPTPRGGGLGFVVSFSGIAIIIYWLNFITVPLLMCLLSGLFIAFIGLWDDLYSMSAKYRLLAHFAASAFALYWLGGMPAVKIFSWNFSPGLLANFVAIIYLVWLLNLYNFMDGIDGLAGMEALSVCLGGALLYWVNGSDTYILPLALAVAVAGFLYWNFPRARIFMGDVGSGFLGVTLGILSIQAAGYLPQLFWSWLILLGVFIVDATITLIRRAMQKRKLFEAHRTHAYQHATQKFESHSKVTLAILGINIFWLLPLAFLVSQEYVEGISGFLIAYVPLVLLAIKYKAGKLT</sequence>
<evidence type="ECO:0000256" key="3">
    <source>
        <dbReference type="ARBA" id="ARBA00022679"/>
    </source>
</evidence>
<keyword evidence="7" id="KW-0460">Magnesium</keyword>
<dbReference type="GO" id="GO:0005886">
    <property type="term" value="C:plasma membrane"/>
    <property type="evidence" value="ECO:0007669"/>
    <property type="project" value="UniProtKB-SubCell"/>
</dbReference>
<feature type="transmembrane region" description="Helical" evidence="8">
    <location>
        <begin position="79"/>
        <end position="96"/>
    </location>
</feature>
<dbReference type="EMBL" id="LNKA01000001">
    <property type="protein sequence ID" value="KTC66058.1"/>
    <property type="molecule type" value="Genomic_DNA"/>
</dbReference>
<feature type="transmembrane region" description="Helical" evidence="8">
    <location>
        <begin position="241"/>
        <end position="260"/>
    </location>
</feature>
<feature type="transmembrane region" description="Helical" evidence="8">
    <location>
        <begin position="54"/>
        <end position="73"/>
    </location>
</feature>
<evidence type="ECO:0000313" key="12">
    <source>
        <dbReference type="Proteomes" id="UP000281170"/>
    </source>
</evidence>
<feature type="transmembrane region" description="Helical" evidence="8">
    <location>
        <begin position="139"/>
        <end position="158"/>
    </location>
</feature>